<gene>
    <name evidence="2" type="ORF">EDB92DRAFT_1816242</name>
</gene>
<dbReference type="EMBL" id="JAKELL010000025">
    <property type="protein sequence ID" value="KAH8991699.1"/>
    <property type="molecule type" value="Genomic_DNA"/>
</dbReference>
<organism evidence="2 3">
    <name type="scientific">Lactarius akahatsu</name>
    <dbReference type="NCBI Taxonomy" id="416441"/>
    <lineage>
        <taxon>Eukaryota</taxon>
        <taxon>Fungi</taxon>
        <taxon>Dikarya</taxon>
        <taxon>Basidiomycota</taxon>
        <taxon>Agaricomycotina</taxon>
        <taxon>Agaricomycetes</taxon>
        <taxon>Russulales</taxon>
        <taxon>Russulaceae</taxon>
        <taxon>Lactarius</taxon>
    </lineage>
</organism>
<feature type="region of interest" description="Disordered" evidence="1">
    <location>
        <begin position="123"/>
        <end position="153"/>
    </location>
</feature>
<evidence type="ECO:0000256" key="1">
    <source>
        <dbReference type="SAM" id="MobiDB-lite"/>
    </source>
</evidence>
<sequence length="181" mass="19805">MCPKSCMAYTGDSHSQSTCSYKDCNELRYKPQQSSTAKAKPRATMLYMPITPIIQVYYANAETSHEMCHRDECLKSTLNLLASGAGVKKSGFANSDNHISHYTKLGLFDDGRDTALMKSQGVTLHAEQHPGQRSKGTSNRGKVHGQVGDRTQDPGLDLHALPLSYTALGITSQVIVDIMLK</sequence>
<keyword evidence="3" id="KW-1185">Reference proteome</keyword>
<dbReference type="Proteomes" id="UP001201163">
    <property type="component" value="Unassembled WGS sequence"/>
</dbReference>
<comment type="caution">
    <text evidence="2">The sequence shown here is derived from an EMBL/GenBank/DDBJ whole genome shotgun (WGS) entry which is preliminary data.</text>
</comment>
<name>A0AAD4LGR1_9AGAM</name>
<evidence type="ECO:0000313" key="3">
    <source>
        <dbReference type="Proteomes" id="UP001201163"/>
    </source>
</evidence>
<protein>
    <submittedName>
        <fullName evidence="2">Uncharacterized protein</fullName>
    </submittedName>
</protein>
<proteinExistence type="predicted"/>
<evidence type="ECO:0000313" key="2">
    <source>
        <dbReference type="EMBL" id="KAH8991699.1"/>
    </source>
</evidence>
<dbReference type="AlphaFoldDB" id="A0AAD4LGR1"/>
<reference evidence="2" key="1">
    <citation type="submission" date="2022-01" db="EMBL/GenBank/DDBJ databases">
        <title>Comparative genomics reveals a dynamic genome evolution in the ectomycorrhizal milk-cap (Lactarius) mushrooms.</title>
        <authorList>
            <consortium name="DOE Joint Genome Institute"/>
            <person name="Lebreton A."/>
            <person name="Tang N."/>
            <person name="Kuo A."/>
            <person name="LaButti K."/>
            <person name="Drula E."/>
            <person name="Barry K."/>
            <person name="Clum A."/>
            <person name="Lipzen A."/>
            <person name="Mousain D."/>
            <person name="Ng V."/>
            <person name="Wang R."/>
            <person name="Wang X."/>
            <person name="Dai Y."/>
            <person name="Henrissat B."/>
            <person name="Grigoriev I.V."/>
            <person name="Guerin-Laguette A."/>
            <person name="Yu F."/>
            <person name="Martin F.M."/>
        </authorList>
    </citation>
    <scope>NUCLEOTIDE SEQUENCE</scope>
    <source>
        <strain evidence="2">QP</strain>
    </source>
</reference>
<accession>A0AAD4LGR1</accession>